<gene>
    <name evidence="1" type="ORF">AMECASPLE_038987</name>
</gene>
<sequence>MLSMLEKGRQNDNKKLFARTSHRNKDGLSIVNNAKQHISRCSDLVIDMRLSPVVSFPLHCSHFNLKELPAELESRKKITSRLRRKNNRKCCQGNWVVFGNKDILFIIKFLQPFLQAERCTRHNSRFCCFSGPDLGFQSHFFSLHKMSQKLY</sequence>
<keyword evidence="2" id="KW-1185">Reference proteome</keyword>
<organism evidence="1 2">
    <name type="scientific">Ameca splendens</name>
    <dbReference type="NCBI Taxonomy" id="208324"/>
    <lineage>
        <taxon>Eukaryota</taxon>
        <taxon>Metazoa</taxon>
        <taxon>Chordata</taxon>
        <taxon>Craniata</taxon>
        <taxon>Vertebrata</taxon>
        <taxon>Euteleostomi</taxon>
        <taxon>Actinopterygii</taxon>
        <taxon>Neopterygii</taxon>
        <taxon>Teleostei</taxon>
        <taxon>Neoteleostei</taxon>
        <taxon>Acanthomorphata</taxon>
        <taxon>Ovalentaria</taxon>
        <taxon>Atherinomorphae</taxon>
        <taxon>Cyprinodontiformes</taxon>
        <taxon>Goodeidae</taxon>
        <taxon>Ameca</taxon>
    </lineage>
</organism>
<evidence type="ECO:0000313" key="1">
    <source>
        <dbReference type="EMBL" id="MEQ2305544.1"/>
    </source>
</evidence>
<proteinExistence type="predicted"/>
<evidence type="ECO:0000313" key="2">
    <source>
        <dbReference type="Proteomes" id="UP001469553"/>
    </source>
</evidence>
<accession>A0ABV0ZH24</accession>
<reference evidence="1 2" key="1">
    <citation type="submission" date="2021-06" db="EMBL/GenBank/DDBJ databases">
        <authorList>
            <person name="Palmer J.M."/>
        </authorList>
    </citation>
    <scope>NUCLEOTIDE SEQUENCE [LARGE SCALE GENOMIC DNA]</scope>
    <source>
        <strain evidence="1 2">AS_MEX2019</strain>
        <tissue evidence="1">Muscle</tissue>
    </source>
</reference>
<comment type="caution">
    <text evidence="1">The sequence shown here is derived from an EMBL/GenBank/DDBJ whole genome shotgun (WGS) entry which is preliminary data.</text>
</comment>
<dbReference type="EMBL" id="JAHRIP010064064">
    <property type="protein sequence ID" value="MEQ2305544.1"/>
    <property type="molecule type" value="Genomic_DNA"/>
</dbReference>
<name>A0ABV0ZH24_9TELE</name>
<protein>
    <submittedName>
        <fullName evidence="1">Uncharacterized protein</fullName>
    </submittedName>
</protein>
<dbReference type="Proteomes" id="UP001469553">
    <property type="component" value="Unassembled WGS sequence"/>
</dbReference>